<evidence type="ECO:0000313" key="3">
    <source>
        <dbReference type="EMBL" id="MFC7335677.1"/>
    </source>
</evidence>
<dbReference type="PANTHER" id="PTHR14859:SF1">
    <property type="entry name" value="PGAP2-INTERACTING PROTEIN"/>
    <property type="match status" value="1"/>
</dbReference>
<accession>A0ABW2L017</accession>
<dbReference type="SUPFAM" id="SSF56219">
    <property type="entry name" value="DNase I-like"/>
    <property type="match status" value="1"/>
</dbReference>
<dbReference type="InterPro" id="IPR036691">
    <property type="entry name" value="Endo/exonu/phosph_ase_sf"/>
</dbReference>
<dbReference type="EMBL" id="JBHTBS010000001">
    <property type="protein sequence ID" value="MFC7335677.1"/>
    <property type="molecule type" value="Genomic_DNA"/>
</dbReference>
<evidence type="ECO:0000313" key="4">
    <source>
        <dbReference type="Proteomes" id="UP001596472"/>
    </source>
</evidence>
<dbReference type="InterPro" id="IPR005135">
    <property type="entry name" value="Endo/exonuclease/phosphatase"/>
</dbReference>
<feature type="domain" description="Endonuclease/exonuclease/phosphatase" evidence="2">
    <location>
        <begin position="108"/>
        <end position="339"/>
    </location>
</feature>
<keyword evidence="4" id="KW-1185">Reference proteome</keyword>
<dbReference type="RefSeq" id="WP_379708029.1">
    <property type="nucleotide sequence ID" value="NZ_JBHTBS010000001.1"/>
</dbReference>
<dbReference type="PANTHER" id="PTHR14859">
    <property type="entry name" value="CALCOFLUOR WHITE HYPERSENSITIVE PROTEIN PRECURSOR"/>
    <property type="match status" value="1"/>
</dbReference>
<feature type="compositionally biased region" description="Basic and acidic residues" evidence="1">
    <location>
        <begin position="50"/>
        <end position="64"/>
    </location>
</feature>
<evidence type="ECO:0000259" key="2">
    <source>
        <dbReference type="Pfam" id="PF03372"/>
    </source>
</evidence>
<keyword evidence="3" id="KW-0255">Endonuclease</keyword>
<dbReference type="Pfam" id="PF03372">
    <property type="entry name" value="Exo_endo_phos"/>
    <property type="match status" value="1"/>
</dbReference>
<gene>
    <name evidence="3" type="ORF">ACFQY0_00695</name>
</gene>
<dbReference type="PROSITE" id="PS51257">
    <property type="entry name" value="PROKAR_LIPOPROTEIN"/>
    <property type="match status" value="1"/>
</dbReference>
<dbReference type="InterPro" id="IPR051916">
    <property type="entry name" value="GPI-anchor_lipid_remodeler"/>
</dbReference>
<keyword evidence="3" id="KW-0540">Nuclease</keyword>
<evidence type="ECO:0000256" key="1">
    <source>
        <dbReference type="SAM" id="MobiDB-lite"/>
    </source>
</evidence>
<dbReference type="GO" id="GO:0004519">
    <property type="term" value="F:endonuclease activity"/>
    <property type="evidence" value="ECO:0007669"/>
    <property type="project" value="UniProtKB-KW"/>
</dbReference>
<name>A0ABW2L017_9BACT</name>
<comment type="caution">
    <text evidence="3">The sequence shown here is derived from an EMBL/GenBank/DDBJ whole genome shotgun (WGS) entry which is preliminary data.</text>
</comment>
<protein>
    <submittedName>
        <fullName evidence="3">Endonuclease/exonuclease/phosphatase family protein</fullName>
    </submittedName>
</protein>
<feature type="region of interest" description="Disordered" evidence="1">
    <location>
        <begin position="50"/>
        <end position="71"/>
    </location>
</feature>
<organism evidence="3 4">
    <name type="scientific">Haloferula chungangensis</name>
    <dbReference type="NCBI Taxonomy" id="1048331"/>
    <lineage>
        <taxon>Bacteria</taxon>
        <taxon>Pseudomonadati</taxon>
        <taxon>Verrucomicrobiota</taxon>
        <taxon>Verrucomicrobiia</taxon>
        <taxon>Verrucomicrobiales</taxon>
        <taxon>Verrucomicrobiaceae</taxon>
        <taxon>Haloferula</taxon>
    </lineage>
</organism>
<keyword evidence="3" id="KW-0378">Hydrolase</keyword>
<dbReference type="Proteomes" id="UP001596472">
    <property type="component" value="Unassembled WGS sequence"/>
</dbReference>
<dbReference type="Gene3D" id="3.60.10.10">
    <property type="entry name" value="Endonuclease/exonuclease/phosphatase"/>
    <property type="match status" value="1"/>
</dbReference>
<sequence>MRFGIFPRNAPRFLGAFLLPALLTLSGCEKKSSTPPWEGQTVAVETEAKEAEVQGADPKKEDGARAASPKETTTGSLRFVAYNLKNWLTMDRYVDRKPVGSTPKPEDERQAIIEILKEAQPDILGVCEIGTKDDLADLQNDLRNVGIDLPHRFHSGGVDDTRRLALLSRFPITASRVPKDLTYKLGDRERGMSRGILDATVDSPAGELRFLGVHLKSKREIPDGDQEMMRRAEAHLLRREADRILSDQPDTQLIVYGDMNDTRQASALRTIQGPRNGPTSLKMAYLRDSRGESWTHFWSYQDVYSRFDYILMSPPLVSKIAWDDCRVLDSESWSDASDHRALLLVIE</sequence>
<reference evidence="4" key="1">
    <citation type="journal article" date="2019" name="Int. J. Syst. Evol. Microbiol.">
        <title>The Global Catalogue of Microorganisms (GCM) 10K type strain sequencing project: providing services to taxonomists for standard genome sequencing and annotation.</title>
        <authorList>
            <consortium name="The Broad Institute Genomics Platform"/>
            <consortium name="The Broad Institute Genome Sequencing Center for Infectious Disease"/>
            <person name="Wu L."/>
            <person name="Ma J."/>
        </authorList>
    </citation>
    <scope>NUCLEOTIDE SEQUENCE [LARGE SCALE GENOMIC DNA]</scope>
    <source>
        <strain evidence="4">CGMCC 4.1467</strain>
    </source>
</reference>
<proteinExistence type="predicted"/>